<evidence type="ECO:0000313" key="2">
    <source>
        <dbReference type="EMBL" id="OGD09018.1"/>
    </source>
</evidence>
<dbReference type="PANTHER" id="PTHR36832:SF1">
    <property type="entry name" value="SLR1174 PROTEIN"/>
    <property type="match status" value="1"/>
</dbReference>
<dbReference type="Pfam" id="PF06182">
    <property type="entry name" value="ABC2_membrane_6"/>
    <property type="match status" value="1"/>
</dbReference>
<feature type="transmembrane region" description="Helical" evidence="1">
    <location>
        <begin position="75"/>
        <end position="96"/>
    </location>
</feature>
<accession>A0A1F4ZSC1</accession>
<dbReference type="STRING" id="1797263.A2397_00040"/>
<comment type="caution">
    <text evidence="2">The sequence shown here is derived from an EMBL/GenBank/DDBJ whole genome shotgun (WGS) entry which is preliminary data.</text>
</comment>
<keyword evidence="1" id="KW-1133">Transmembrane helix</keyword>
<keyword evidence="1" id="KW-0472">Membrane</keyword>
<dbReference type="EMBL" id="MEXR01000042">
    <property type="protein sequence ID" value="OGD09018.1"/>
    <property type="molecule type" value="Genomic_DNA"/>
</dbReference>
<evidence type="ECO:0000256" key="1">
    <source>
        <dbReference type="SAM" id="Phobius"/>
    </source>
</evidence>
<feature type="transmembrane region" description="Helical" evidence="1">
    <location>
        <begin position="108"/>
        <end position="136"/>
    </location>
</feature>
<name>A0A1F4ZSC1_9BACT</name>
<protein>
    <recommendedName>
        <fullName evidence="4">ABC transporter permease</fullName>
    </recommendedName>
</protein>
<organism evidence="2 3">
    <name type="scientific">Candidatus Amesbacteria bacterium RIFOXYB1_FULL_44_23</name>
    <dbReference type="NCBI Taxonomy" id="1797263"/>
    <lineage>
        <taxon>Bacteria</taxon>
        <taxon>Candidatus Amesiibacteriota</taxon>
    </lineage>
</organism>
<sequence>MTFFLWHSVFSSNKIAFGYTGQQMFAYVFLVLIITSFVMSAPSNDNIGGEIGGGNLNNFLVKPIGYLKYWLTRDWASKLLNLLFAGVEITLLWVLLRPAIAFTSSIPQLLVGLLLCLMASLIYFVVTKLAISVSFWAPENTWGLMFVILVFMETLAGGIFPLDVLSAPVNNLLLLTPFPYLIYYPIAVLVGKLSLSHSFFIFILSVLQLIFYSLILKFVWKKGLKNYGAYGG</sequence>
<dbReference type="Proteomes" id="UP000176424">
    <property type="component" value="Unassembled WGS sequence"/>
</dbReference>
<feature type="transmembrane region" description="Helical" evidence="1">
    <location>
        <begin position="24"/>
        <end position="41"/>
    </location>
</feature>
<dbReference type="InterPro" id="IPR010390">
    <property type="entry name" value="ABC-2_transporter-like"/>
</dbReference>
<evidence type="ECO:0008006" key="4">
    <source>
        <dbReference type="Google" id="ProtNLM"/>
    </source>
</evidence>
<keyword evidence="1" id="KW-0812">Transmembrane</keyword>
<dbReference type="AlphaFoldDB" id="A0A1F4ZSC1"/>
<feature type="transmembrane region" description="Helical" evidence="1">
    <location>
        <begin position="172"/>
        <end position="193"/>
    </location>
</feature>
<reference evidence="2 3" key="1">
    <citation type="journal article" date="2016" name="Nat. Commun.">
        <title>Thousands of microbial genomes shed light on interconnected biogeochemical processes in an aquifer system.</title>
        <authorList>
            <person name="Anantharaman K."/>
            <person name="Brown C.T."/>
            <person name="Hug L.A."/>
            <person name="Sharon I."/>
            <person name="Castelle C.J."/>
            <person name="Probst A.J."/>
            <person name="Thomas B.C."/>
            <person name="Singh A."/>
            <person name="Wilkins M.J."/>
            <person name="Karaoz U."/>
            <person name="Brodie E.L."/>
            <person name="Williams K.H."/>
            <person name="Hubbard S.S."/>
            <person name="Banfield J.F."/>
        </authorList>
    </citation>
    <scope>NUCLEOTIDE SEQUENCE [LARGE SCALE GENOMIC DNA]</scope>
</reference>
<evidence type="ECO:0000313" key="3">
    <source>
        <dbReference type="Proteomes" id="UP000176424"/>
    </source>
</evidence>
<feature type="transmembrane region" description="Helical" evidence="1">
    <location>
        <begin position="142"/>
        <end position="160"/>
    </location>
</feature>
<dbReference type="PANTHER" id="PTHR36832">
    <property type="entry name" value="SLR1174 PROTEIN-RELATED"/>
    <property type="match status" value="1"/>
</dbReference>
<proteinExistence type="predicted"/>
<gene>
    <name evidence="2" type="ORF">A2397_00040</name>
</gene>
<feature type="transmembrane region" description="Helical" evidence="1">
    <location>
        <begin position="199"/>
        <end position="220"/>
    </location>
</feature>